<keyword evidence="2" id="KW-1185">Reference proteome</keyword>
<feature type="non-terminal residue" evidence="1">
    <location>
        <position position="53"/>
    </location>
</feature>
<name>A0A4Z2DVX7_SCHJA</name>
<dbReference type="Proteomes" id="UP000311919">
    <property type="component" value="Unassembled WGS sequence"/>
</dbReference>
<comment type="caution">
    <text evidence="1">The sequence shown here is derived from an EMBL/GenBank/DDBJ whole genome shotgun (WGS) entry which is preliminary data.</text>
</comment>
<dbReference type="EMBL" id="SKCS01000021">
    <property type="protein sequence ID" value="TNN20721.1"/>
    <property type="molecule type" value="Genomic_DNA"/>
</dbReference>
<organism evidence="1 2">
    <name type="scientific">Schistosoma japonicum</name>
    <name type="common">Blood fluke</name>
    <dbReference type="NCBI Taxonomy" id="6182"/>
    <lineage>
        <taxon>Eukaryota</taxon>
        <taxon>Metazoa</taxon>
        <taxon>Spiralia</taxon>
        <taxon>Lophotrochozoa</taxon>
        <taxon>Platyhelminthes</taxon>
        <taxon>Trematoda</taxon>
        <taxon>Digenea</taxon>
        <taxon>Strigeidida</taxon>
        <taxon>Schistosomatoidea</taxon>
        <taxon>Schistosomatidae</taxon>
        <taxon>Schistosoma</taxon>
    </lineage>
</organism>
<evidence type="ECO:0000313" key="2">
    <source>
        <dbReference type="Proteomes" id="UP000311919"/>
    </source>
</evidence>
<gene>
    <name evidence="1" type="ORF">EWB00_003430</name>
</gene>
<accession>A0A4Z2DVX7</accession>
<evidence type="ECO:0000313" key="1">
    <source>
        <dbReference type="EMBL" id="TNN20721.1"/>
    </source>
</evidence>
<proteinExistence type="predicted"/>
<reference evidence="1 2" key="1">
    <citation type="submission" date="2019-03" db="EMBL/GenBank/DDBJ databases">
        <title>An improved genome assembly of the fluke Schistosoma japonicum.</title>
        <authorList>
            <person name="Hu W."/>
            <person name="Luo F."/>
            <person name="Yin M."/>
            <person name="Mo X."/>
            <person name="Sun C."/>
            <person name="Wu Q."/>
            <person name="Zhu B."/>
            <person name="Xiang M."/>
            <person name="Wang J."/>
            <person name="Wang Y."/>
            <person name="Zhang T."/>
            <person name="Xu B."/>
            <person name="Zheng H."/>
            <person name="Feng Z."/>
        </authorList>
    </citation>
    <scope>NUCLEOTIDE SEQUENCE [LARGE SCALE GENOMIC DNA]</scope>
    <source>
        <strain evidence="1">HuSjv2</strain>
        <tissue evidence="1">Worms</tissue>
    </source>
</reference>
<dbReference type="AlphaFoldDB" id="A0A4Z2DVX7"/>
<sequence length="53" mass="5916">MPDVLSYTATVSRTRLMGARLIWPNANEVQDPYYSSCMTVSPQPMNGTHADLK</sequence>
<protein>
    <submittedName>
        <fullName evidence="1">Uncharacterized protein</fullName>
    </submittedName>
</protein>